<protein>
    <submittedName>
        <fullName evidence="2">Uncharacterized protein</fullName>
    </submittedName>
</protein>
<sequence length="141" mass="14176">MLFTRAFIVSALAALASAQIATITSPAQESKVVNDLASYLTALATDPAYTEAVAALATALPPDVLSQIEDNPDEYLQSAVTATALPTWFTALPSSAQNVFSSVGAAEMSIVSKDVKGPAPTNAVKVGGAVLVAGGAALALL</sequence>
<name>A0ABR4BML7_9LECA</name>
<keyword evidence="3" id="KW-1185">Reference proteome</keyword>
<accession>A0ABR4BML7</accession>
<feature type="chain" id="PRO_5046540168" evidence="1">
    <location>
        <begin position="19"/>
        <end position="141"/>
    </location>
</feature>
<keyword evidence="1" id="KW-0732">Signal</keyword>
<dbReference type="Proteomes" id="UP001590951">
    <property type="component" value="Unassembled WGS sequence"/>
</dbReference>
<feature type="signal peptide" evidence="1">
    <location>
        <begin position="1"/>
        <end position="18"/>
    </location>
</feature>
<proteinExistence type="predicted"/>
<evidence type="ECO:0000313" key="3">
    <source>
        <dbReference type="Proteomes" id="UP001590951"/>
    </source>
</evidence>
<gene>
    <name evidence="2" type="ORF">ABVK25_001627</name>
</gene>
<reference evidence="2 3" key="1">
    <citation type="submission" date="2024-09" db="EMBL/GenBank/DDBJ databases">
        <title>Rethinking Asexuality: The Enigmatic Case of Functional Sexual Genes in Lepraria (Stereocaulaceae).</title>
        <authorList>
            <person name="Doellman M."/>
            <person name="Sun Y."/>
            <person name="Barcenas-Pena A."/>
            <person name="Lumbsch H.T."/>
            <person name="Grewe F."/>
        </authorList>
    </citation>
    <scope>NUCLEOTIDE SEQUENCE [LARGE SCALE GENOMIC DNA]</scope>
    <source>
        <strain evidence="2 3">Grewe 0041</strain>
    </source>
</reference>
<organism evidence="2 3">
    <name type="scientific">Lepraria finkii</name>
    <dbReference type="NCBI Taxonomy" id="1340010"/>
    <lineage>
        <taxon>Eukaryota</taxon>
        <taxon>Fungi</taxon>
        <taxon>Dikarya</taxon>
        <taxon>Ascomycota</taxon>
        <taxon>Pezizomycotina</taxon>
        <taxon>Lecanoromycetes</taxon>
        <taxon>OSLEUM clade</taxon>
        <taxon>Lecanoromycetidae</taxon>
        <taxon>Lecanorales</taxon>
        <taxon>Lecanorineae</taxon>
        <taxon>Stereocaulaceae</taxon>
        <taxon>Lepraria</taxon>
    </lineage>
</organism>
<evidence type="ECO:0000256" key="1">
    <source>
        <dbReference type="SAM" id="SignalP"/>
    </source>
</evidence>
<comment type="caution">
    <text evidence="2">The sequence shown here is derived from an EMBL/GenBank/DDBJ whole genome shotgun (WGS) entry which is preliminary data.</text>
</comment>
<evidence type="ECO:0000313" key="2">
    <source>
        <dbReference type="EMBL" id="KAL2058009.1"/>
    </source>
</evidence>
<dbReference type="EMBL" id="JBHFEH010000003">
    <property type="protein sequence ID" value="KAL2058009.1"/>
    <property type="molecule type" value="Genomic_DNA"/>
</dbReference>